<dbReference type="SUPFAM" id="SSF52972">
    <property type="entry name" value="ITPase-like"/>
    <property type="match status" value="1"/>
</dbReference>
<dbReference type="HAMAP" id="MF_00528">
    <property type="entry name" value="Maf"/>
    <property type="match status" value="1"/>
</dbReference>
<feature type="site" description="Important for substrate specificity" evidence="4">
    <location>
        <position position="12"/>
    </location>
</feature>
<dbReference type="CDD" id="cd00555">
    <property type="entry name" value="Maf"/>
    <property type="match status" value="1"/>
</dbReference>
<organism evidence="5 6">
    <name type="scientific">Ferrimonas lipolytica</name>
    <dbReference type="NCBI Taxonomy" id="2724191"/>
    <lineage>
        <taxon>Bacteria</taxon>
        <taxon>Pseudomonadati</taxon>
        <taxon>Pseudomonadota</taxon>
        <taxon>Gammaproteobacteria</taxon>
        <taxon>Alteromonadales</taxon>
        <taxon>Ferrimonadaceae</taxon>
        <taxon>Ferrimonas</taxon>
    </lineage>
</organism>
<evidence type="ECO:0000256" key="1">
    <source>
        <dbReference type="ARBA" id="ARBA00001968"/>
    </source>
</evidence>
<protein>
    <recommendedName>
        <fullName evidence="4">dTTP/UTP pyrophosphatase</fullName>
        <shortName evidence="4">dTTPase/UTPase</shortName>
        <ecNumber evidence="4">3.6.1.9</ecNumber>
    </recommendedName>
    <alternativeName>
        <fullName evidence="4">Nucleoside triphosphate pyrophosphatase</fullName>
    </alternativeName>
    <alternativeName>
        <fullName evidence="4">Nucleotide pyrophosphatase</fullName>
        <shortName evidence="4">Nucleotide PPase</shortName>
    </alternativeName>
</protein>
<evidence type="ECO:0000256" key="2">
    <source>
        <dbReference type="ARBA" id="ARBA00022801"/>
    </source>
</evidence>
<feature type="active site" description="Proton acceptor" evidence="4">
    <location>
        <position position="73"/>
    </location>
</feature>
<feature type="site" description="Important for substrate specificity" evidence="4">
    <location>
        <position position="74"/>
    </location>
</feature>
<dbReference type="EC" id="3.6.1.9" evidence="4"/>
<dbReference type="AlphaFoldDB" id="A0A6H1UGF8"/>
<dbReference type="GO" id="GO:0005737">
    <property type="term" value="C:cytoplasm"/>
    <property type="evidence" value="ECO:0007669"/>
    <property type="project" value="UniProtKB-SubCell"/>
</dbReference>
<proteinExistence type="inferred from homology"/>
<keyword evidence="4" id="KW-0963">Cytoplasm</keyword>
<keyword evidence="6" id="KW-1185">Reference proteome</keyword>
<comment type="catalytic activity">
    <reaction evidence="4">
        <text>dTTP + H2O = dTMP + diphosphate + H(+)</text>
        <dbReference type="Rhea" id="RHEA:28534"/>
        <dbReference type="ChEBI" id="CHEBI:15377"/>
        <dbReference type="ChEBI" id="CHEBI:15378"/>
        <dbReference type="ChEBI" id="CHEBI:33019"/>
        <dbReference type="ChEBI" id="CHEBI:37568"/>
        <dbReference type="ChEBI" id="CHEBI:63528"/>
        <dbReference type="EC" id="3.6.1.9"/>
    </reaction>
</comment>
<keyword evidence="2 4" id="KW-0378">Hydrolase</keyword>
<name>A0A6H1UGF8_9GAMM</name>
<comment type="similarity">
    <text evidence="4">Belongs to the Maf family. YhdE subfamily.</text>
</comment>
<sequence>MNTLYLASTSPRRQQLLAQLGYEFSLIKPELDETPLPDELAPELVIRLARGKAQAGLSLLTDGAADAYVLGSDTIVVVDGHILGKPKDSGDAKRMLQTLSNRGHQVMTAIAVASAAGTEHTLVVTDVQFCELSDSDIEQYWHTGEPADKAGSYGIQGIGGNFVSSISGSYSAVVGLPLVETKQLLEATFAQQ</sequence>
<evidence type="ECO:0000256" key="3">
    <source>
        <dbReference type="ARBA" id="ARBA00023080"/>
    </source>
</evidence>
<comment type="cofactor">
    <cofactor evidence="1 4">
        <name>a divalent metal cation</name>
        <dbReference type="ChEBI" id="CHEBI:60240"/>
    </cofactor>
</comment>
<comment type="function">
    <text evidence="4">Nucleoside triphosphate pyrophosphatase that hydrolyzes dTTP and UTP. May have a dual role in cell division arrest and in preventing the incorporation of modified nucleotides into cellular nucleic acids.</text>
</comment>
<dbReference type="Pfam" id="PF02545">
    <property type="entry name" value="Maf"/>
    <property type="match status" value="1"/>
</dbReference>
<dbReference type="GO" id="GO:0009117">
    <property type="term" value="P:nucleotide metabolic process"/>
    <property type="evidence" value="ECO:0007669"/>
    <property type="project" value="UniProtKB-KW"/>
</dbReference>
<evidence type="ECO:0000313" key="6">
    <source>
        <dbReference type="Proteomes" id="UP000501602"/>
    </source>
</evidence>
<dbReference type="NCBIfam" id="TIGR00172">
    <property type="entry name" value="maf"/>
    <property type="match status" value="1"/>
</dbReference>
<dbReference type="Gene3D" id="3.90.950.10">
    <property type="match status" value="1"/>
</dbReference>
<dbReference type="EMBL" id="CP051180">
    <property type="protein sequence ID" value="QIZ77908.1"/>
    <property type="molecule type" value="Genomic_DNA"/>
</dbReference>
<dbReference type="GO" id="GO:0047429">
    <property type="term" value="F:nucleoside triphosphate diphosphatase activity"/>
    <property type="evidence" value="ECO:0007669"/>
    <property type="project" value="UniProtKB-EC"/>
</dbReference>
<dbReference type="InterPro" id="IPR029001">
    <property type="entry name" value="ITPase-like_fam"/>
</dbReference>
<dbReference type="PIRSF" id="PIRSF006305">
    <property type="entry name" value="Maf"/>
    <property type="match status" value="1"/>
</dbReference>
<accession>A0A6H1UGF8</accession>
<dbReference type="RefSeq" id="WP_168661352.1">
    <property type="nucleotide sequence ID" value="NZ_CP051180.1"/>
</dbReference>
<dbReference type="InterPro" id="IPR003697">
    <property type="entry name" value="Maf-like"/>
</dbReference>
<comment type="subcellular location">
    <subcellularLocation>
        <location evidence="4">Cytoplasm</location>
    </subcellularLocation>
</comment>
<dbReference type="KEGG" id="fes:HER31_14000"/>
<dbReference type="PANTHER" id="PTHR43213:SF5">
    <property type="entry name" value="BIFUNCTIONAL DTTP_UTP PYROPHOSPHATASE_METHYLTRANSFERASE PROTEIN-RELATED"/>
    <property type="match status" value="1"/>
</dbReference>
<evidence type="ECO:0000256" key="4">
    <source>
        <dbReference type="HAMAP-Rule" id="MF_00528"/>
    </source>
</evidence>
<comment type="caution">
    <text evidence="4">Lacks conserved residue(s) required for the propagation of feature annotation.</text>
</comment>
<dbReference type="PANTHER" id="PTHR43213">
    <property type="entry name" value="BIFUNCTIONAL DTTP/UTP PYROPHOSPHATASE/METHYLTRANSFERASE PROTEIN-RELATED"/>
    <property type="match status" value="1"/>
</dbReference>
<gene>
    <name evidence="5" type="ORF">HER31_14000</name>
</gene>
<comment type="catalytic activity">
    <reaction evidence="4">
        <text>UTP + H2O = UMP + diphosphate + H(+)</text>
        <dbReference type="Rhea" id="RHEA:29395"/>
        <dbReference type="ChEBI" id="CHEBI:15377"/>
        <dbReference type="ChEBI" id="CHEBI:15378"/>
        <dbReference type="ChEBI" id="CHEBI:33019"/>
        <dbReference type="ChEBI" id="CHEBI:46398"/>
        <dbReference type="ChEBI" id="CHEBI:57865"/>
        <dbReference type="EC" id="3.6.1.9"/>
    </reaction>
</comment>
<dbReference type="Proteomes" id="UP000501602">
    <property type="component" value="Chromosome"/>
</dbReference>
<reference evidence="5 6" key="1">
    <citation type="submission" date="2020-04" db="EMBL/GenBank/DDBJ databases">
        <title>Ferrimonas sp. S7 isolated from sea water.</title>
        <authorList>
            <person name="Bae S.S."/>
            <person name="Baek K."/>
        </authorList>
    </citation>
    <scope>NUCLEOTIDE SEQUENCE [LARGE SCALE GENOMIC DNA]</scope>
    <source>
        <strain evidence="5 6">S7</strain>
    </source>
</reference>
<evidence type="ECO:0000313" key="5">
    <source>
        <dbReference type="EMBL" id="QIZ77908.1"/>
    </source>
</evidence>
<feature type="site" description="Important for substrate specificity" evidence="4">
    <location>
        <position position="156"/>
    </location>
</feature>
<keyword evidence="3 4" id="KW-0546">Nucleotide metabolism</keyword>